<evidence type="ECO:0000313" key="2">
    <source>
        <dbReference type="EMBL" id="MCM2680493.1"/>
    </source>
</evidence>
<organism evidence="2 3">
    <name type="scientific">Echinimonas agarilytica</name>
    <dbReference type="NCBI Taxonomy" id="1215918"/>
    <lineage>
        <taxon>Bacteria</taxon>
        <taxon>Pseudomonadati</taxon>
        <taxon>Pseudomonadota</taxon>
        <taxon>Gammaproteobacteria</taxon>
        <taxon>Alteromonadales</taxon>
        <taxon>Echinimonadaceae</taxon>
        <taxon>Echinimonas</taxon>
    </lineage>
</organism>
<keyword evidence="3" id="KW-1185">Reference proteome</keyword>
<keyword evidence="1" id="KW-1133">Transmembrane helix</keyword>
<keyword evidence="1" id="KW-0812">Transmembrane</keyword>
<feature type="transmembrane region" description="Helical" evidence="1">
    <location>
        <begin position="6"/>
        <end position="26"/>
    </location>
</feature>
<dbReference type="SUPFAM" id="SSF54523">
    <property type="entry name" value="Pili subunits"/>
    <property type="match status" value="1"/>
</dbReference>
<dbReference type="Gene3D" id="3.30.700.10">
    <property type="entry name" value="Glycoprotein, Type 4 Pilin"/>
    <property type="match status" value="1"/>
</dbReference>
<dbReference type="NCBIfam" id="TIGR02532">
    <property type="entry name" value="IV_pilin_GFxxxE"/>
    <property type="match status" value="1"/>
</dbReference>
<dbReference type="Pfam" id="PF07963">
    <property type="entry name" value="N_methyl"/>
    <property type="match status" value="1"/>
</dbReference>
<dbReference type="AlphaFoldDB" id="A0AA41W8K3"/>
<dbReference type="RefSeq" id="WP_251261935.1">
    <property type="nucleotide sequence ID" value="NZ_JAMQGP010000006.1"/>
</dbReference>
<sequence>MRERGFTLIELTAVLVMVAIVSSFAVPRFTDTHKSAVESNLEAMRGALSSAVDLVHMKAQIEGKISGSDSVDVGGTTISIFDGYPIAHWNRSVRYLVSLDDESFSRVNSECDSDWCGRGNQLSLPGQLSISIMGRAAKVWLNGYEWADSCSVYYVNNLDGSPPLIDVVTDGC</sequence>
<accession>A0AA41W8K3</accession>
<gene>
    <name evidence="2" type="ORF">NAF29_12560</name>
</gene>
<dbReference type="EMBL" id="JAMQGP010000006">
    <property type="protein sequence ID" value="MCM2680493.1"/>
    <property type="molecule type" value="Genomic_DNA"/>
</dbReference>
<dbReference type="InterPro" id="IPR012902">
    <property type="entry name" value="N_methyl_site"/>
</dbReference>
<keyword evidence="1" id="KW-0472">Membrane</keyword>
<protein>
    <submittedName>
        <fullName evidence="2">Type II secretion system GspH family protein</fullName>
    </submittedName>
</protein>
<comment type="caution">
    <text evidence="2">The sequence shown here is derived from an EMBL/GenBank/DDBJ whole genome shotgun (WGS) entry which is preliminary data.</text>
</comment>
<evidence type="ECO:0000256" key="1">
    <source>
        <dbReference type="SAM" id="Phobius"/>
    </source>
</evidence>
<name>A0AA41W8K3_9GAMM</name>
<dbReference type="PROSITE" id="PS00409">
    <property type="entry name" value="PROKAR_NTER_METHYL"/>
    <property type="match status" value="1"/>
</dbReference>
<proteinExistence type="predicted"/>
<dbReference type="InterPro" id="IPR045584">
    <property type="entry name" value="Pilin-like"/>
</dbReference>
<dbReference type="Proteomes" id="UP001165393">
    <property type="component" value="Unassembled WGS sequence"/>
</dbReference>
<reference evidence="2 3" key="1">
    <citation type="journal article" date="2013" name="Antonie Van Leeuwenhoek">
        <title>Echinimonas agarilytica gen. nov., sp. nov., a new gammaproteobacterium isolated from the sea urchin Strongylocentrotus intermedius.</title>
        <authorList>
            <person name="Nedashkovskaya O.I."/>
            <person name="Stenkova A.M."/>
            <person name="Zhukova N.V."/>
            <person name="Van Trappen S."/>
            <person name="Lee J.S."/>
            <person name="Kim S.B."/>
        </authorList>
    </citation>
    <scope>NUCLEOTIDE SEQUENCE [LARGE SCALE GENOMIC DNA]</scope>
    <source>
        <strain evidence="2 3">KMM 6351</strain>
    </source>
</reference>
<evidence type="ECO:0000313" key="3">
    <source>
        <dbReference type="Proteomes" id="UP001165393"/>
    </source>
</evidence>